<keyword evidence="2" id="KW-1185">Reference proteome</keyword>
<organism evidence="1 2">
    <name type="scientific">Kitasatospora viridis</name>
    <dbReference type="NCBI Taxonomy" id="281105"/>
    <lineage>
        <taxon>Bacteria</taxon>
        <taxon>Bacillati</taxon>
        <taxon>Actinomycetota</taxon>
        <taxon>Actinomycetes</taxon>
        <taxon>Kitasatosporales</taxon>
        <taxon>Streptomycetaceae</taxon>
        <taxon>Kitasatospora</taxon>
    </lineage>
</organism>
<gene>
    <name evidence="1" type="ORF">FHX73_1864</name>
</gene>
<dbReference type="RefSeq" id="WP_145911492.1">
    <property type="nucleotide sequence ID" value="NZ_BAAAMZ010000022.1"/>
</dbReference>
<accession>A0A561S9Y7</accession>
<dbReference type="SUPFAM" id="SSF52047">
    <property type="entry name" value="RNI-like"/>
    <property type="match status" value="1"/>
</dbReference>
<comment type="caution">
    <text evidence="1">The sequence shown here is derived from an EMBL/GenBank/DDBJ whole genome shotgun (WGS) entry which is preliminary data.</text>
</comment>
<proteinExistence type="predicted"/>
<name>A0A561S9Y7_9ACTN</name>
<evidence type="ECO:0000313" key="2">
    <source>
        <dbReference type="Proteomes" id="UP000317940"/>
    </source>
</evidence>
<dbReference type="Proteomes" id="UP000317940">
    <property type="component" value="Unassembled WGS sequence"/>
</dbReference>
<evidence type="ECO:0000313" key="1">
    <source>
        <dbReference type="EMBL" id="TWF71693.1"/>
    </source>
</evidence>
<dbReference type="EMBL" id="VIWT01000008">
    <property type="protein sequence ID" value="TWF71693.1"/>
    <property type="molecule type" value="Genomic_DNA"/>
</dbReference>
<protein>
    <submittedName>
        <fullName evidence="1">Uncharacterized protein</fullName>
    </submittedName>
</protein>
<sequence>MTIATISTNSTGPTPPAVLYGLTLQQRNRTVLVAAISDLRNNRHAHEQIHPLLADILGVNTWLTELWESYSNYQHTGVAAIYQKVRLTGRVLEVLDLDNRVVQRRTPLTAALTLEPQLLSWALDWAATERAVIDPDVTSRAERVLCTAAGIGELTELMDEVLTERRRHEGLPRHITDLHQWKVSQGR</sequence>
<reference evidence="1 2" key="1">
    <citation type="submission" date="2019-06" db="EMBL/GenBank/DDBJ databases">
        <title>Sequencing the genomes of 1000 actinobacteria strains.</title>
        <authorList>
            <person name="Klenk H.-P."/>
        </authorList>
    </citation>
    <scope>NUCLEOTIDE SEQUENCE [LARGE SCALE GENOMIC DNA]</scope>
    <source>
        <strain evidence="1 2">DSM 44826</strain>
    </source>
</reference>
<dbReference type="AlphaFoldDB" id="A0A561S9Y7"/>